<evidence type="ECO:0000313" key="4">
    <source>
        <dbReference type="Proteomes" id="UP001651158"/>
    </source>
</evidence>
<dbReference type="InterPro" id="IPR050548">
    <property type="entry name" value="PcG_chromatin_remod_factors"/>
</dbReference>
<sequence length="576" mass="59944">MAMWWNTALSLSCQSDIPESPDASPLGGSVCREEKNASLRASSPSFCLVFPDYRSSRPIKREIPGGMMNSSEIGLIPVQHKGDSHDLPFVTSKSSAEVKSRDLSSSPSVSSTPSAEAAPSPAAASNGEEQHQRSTEVKFVAAAAAQIKRKRGRPRKYTFDPFPSQVGGASHTRLGLPSAFSTVETNGLLPSDPGGSNALEQPKKPRLGRPSKTYISASNGTDSPAGMRSVEVKDPPHGSAVGTAASEQTHQQQLHHDLVSNKFHSPTVSTALFPKIISYPTQSPTLLNGHTNGVNGTPSSTASTTTQMAPSAAATLSTASLKPSAPVLMEYYNGSFINGAITGPAAALMSPPPPPPIPATQLAAAACSTMEAGLIRRLLPQAEAAVSATRAGGYPGPHAWTMEMVGSFIATLPGCQNLSQTFVENEVDGAALLCLEQHDLMSILKLKLGPAVKIFGAIRTLRQAFLSIPYNDLTADHSSMLAAVVSCFPPLTAASATQTSASATGSSAAFSINNLAVEEASSAGSPTPSGPVGVVVVNGTGGRAQSLVLESGNARHTFLPYSLASFLRHHYFVSLH</sequence>
<proteinExistence type="predicted"/>
<feature type="compositionally biased region" description="Low complexity" evidence="1">
    <location>
        <begin position="104"/>
        <end position="125"/>
    </location>
</feature>
<keyword evidence="4" id="KW-1185">Reference proteome</keyword>
<dbReference type="Proteomes" id="UP001651158">
    <property type="component" value="Unassembled WGS sequence"/>
</dbReference>
<organism evidence="3 4">
    <name type="scientific">Taenia crassiceps</name>
    <dbReference type="NCBI Taxonomy" id="6207"/>
    <lineage>
        <taxon>Eukaryota</taxon>
        <taxon>Metazoa</taxon>
        <taxon>Spiralia</taxon>
        <taxon>Lophotrochozoa</taxon>
        <taxon>Platyhelminthes</taxon>
        <taxon>Cestoda</taxon>
        <taxon>Eucestoda</taxon>
        <taxon>Cyclophyllidea</taxon>
        <taxon>Taeniidae</taxon>
        <taxon>Taenia</taxon>
    </lineage>
</organism>
<feature type="region of interest" description="Disordered" evidence="1">
    <location>
        <begin position="78"/>
        <end position="170"/>
    </location>
</feature>
<dbReference type="PANTHER" id="PTHR12247">
    <property type="entry name" value="POLYCOMB GROUP PROTEIN"/>
    <property type="match status" value="1"/>
</dbReference>
<dbReference type="SUPFAM" id="SSF47769">
    <property type="entry name" value="SAM/Pointed domain"/>
    <property type="match status" value="1"/>
</dbReference>
<dbReference type="InterPro" id="IPR001660">
    <property type="entry name" value="SAM"/>
</dbReference>
<dbReference type="PANTHER" id="PTHR12247:SF131">
    <property type="entry name" value="LD05287P"/>
    <property type="match status" value="1"/>
</dbReference>
<evidence type="ECO:0000259" key="2">
    <source>
        <dbReference type="PROSITE" id="PS50105"/>
    </source>
</evidence>
<protein>
    <submittedName>
        <fullName evidence="3">Polyhomeotic-like protein 2</fullName>
    </submittedName>
</protein>
<evidence type="ECO:0000313" key="3">
    <source>
        <dbReference type="EMBL" id="KAL5107451.1"/>
    </source>
</evidence>
<reference evidence="3 4" key="1">
    <citation type="journal article" date="2022" name="Front. Cell. Infect. Microbiol.">
        <title>The Genomes of Two Strains of Taenia crassiceps the Animal Model for the Study of Human Cysticercosis.</title>
        <authorList>
            <person name="Bobes R.J."/>
            <person name="Estrada K."/>
            <person name="Rios-Valencia D.G."/>
            <person name="Calderon-Gallegos A."/>
            <person name="de la Torre P."/>
            <person name="Carrero J.C."/>
            <person name="Sanchez-Flores A."/>
            <person name="Laclette J.P."/>
        </authorList>
    </citation>
    <scope>NUCLEOTIDE SEQUENCE [LARGE SCALE GENOMIC DNA]</scope>
    <source>
        <strain evidence="3">WFUcys</strain>
    </source>
</reference>
<evidence type="ECO:0000256" key="1">
    <source>
        <dbReference type="SAM" id="MobiDB-lite"/>
    </source>
</evidence>
<feature type="domain" description="SAM" evidence="2">
    <location>
        <begin position="400"/>
        <end position="464"/>
    </location>
</feature>
<accession>A0ABR4QCZ1</accession>
<dbReference type="EMBL" id="JAKROA010000004">
    <property type="protein sequence ID" value="KAL5107451.1"/>
    <property type="molecule type" value="Genomic_DNA"/>
</dbReference>
<gene>
    <name evidence="3" type="ORF">TcWFU_002415</name>
</gene>
<comment type="caution">
    <text evidence="3">The sequence shown here is derived from an EMBL/GenBank/DDBJ whole genome shotgun (WGS) entry which is preliminary data.</text>
</comment>
<name>A0ABR4QCZ1_9CEST</name>
<feature type="compositionally biased region" description="Polar residues" evidence="1">
    <location>
        <begin position="213"/>
        <end position="222"/>
    </location>
</feature>
<feature type="region of interest" description="Disordered" evidence="1">
    <location>
        <begin position="185"/>
        <end position="253"/>
    </location>
</feature>
<dbReference type="PROSITE" id="PS50105">
    <property type="entry name" value="SAM_DOMAIN"/>
    <property type="match status" value="1"/>
</dbReference>
<dbReference type="Pfam" id="PF00536">
    <property type="entry name" value="SAM_1"/>
    <property type="match status" value="1"/>
</dbReference>
<dbReference type="Gene3D" id="1.10.150.50">
    <property type="entry name" value="Transcription Factor, Ets-1"/>
    <property type="match status" value="1"/>
</dbReference>
<dbReference type="InterPro" id="IPR013761">
    <property type="entry name" value="SAM/pointed_sf"/>
</dbReference>
<feature type="compositionally biased region" description="Basic residues" evidence="1">
    <location>
        <begin position="147"/>
        <end position="156"/>
    </location>
</feature>
<dbReference type="SMART" id="SM00454">
    <property type="entry name" value="SAM"/>
    <property type="match status" value="1"/>
</dbReference>